<evidence type="ECO:0000313" key="2">
    <source>
        <dbReference type="Proteomes" id="UP000287651"/>
    </source>
</evidence>
<dbReference type="EMBL" id="AMZH03004502">
    <property type="protein sequence ID" value="RRT69010.1"/>
    <property type="molecule type" value="Genomic_DNA"/>
</dbReference>
<evidence type="ECO:0000313" key="1">
    <source>
        <dbReference type="EMBL" id="RRT69010.1"/>
    </source>
</evidence>
<sequence>MLGGDLAEFFHAFGLARVNAGLQHVLQPVISEKKAQIRIAADEEDSSKKESCLIEGVALKKALVPDLLMPPLLTPLRLGRRHYSLSLPLSRLFCWSKKATQLCWFGVEKLWAYREGYTEAGDRRRVIPIGCKGMGW</sequence>
<protein>
    <submittedName>
        <fullName evidence="1">Uncharacterized protein</fullName>
    </submittedName>
</protein>
<dbReference type="Proteomes" id="UP000287651">
    <property type="component" value="Unassembled WGS sequence"/>
</dbReference>
<name>A0A426ZYI5_ENSVE</name>
<reference evidence="1 2" key="1">
    <citation type="journal article" date="2014" name="Agronomy (Basel)">
        <title>A Draft Genome Sequence for Ensete ventricosum, the Drought-Tolerant Tree Against Hunger.</title>
        <authorList>
            <person name="Harrison J."/>
            <person name="Moore K.A."/>
            <person name="Paszkiewicz K."/>
            <person name="Jones T."/>
            <person name="Grant M."/>
            <person name="Ambacheew D."/>
            <person name="Muzemil S."/>
            <person name="Studholme D.J."/>
        </authorList>
    </citation>
    <scope>NUCLEOTIDE SEQUENCE [LARGE SCALE GENOMIC DNA]</scope>
</reference>
<dbReference type="AlphaFoldDB" id="A0A426ZYI5"/>
<gene>
    <name evidence="1" type="ORF">B296_00021851</name>
</gene>
<proteinExistence type="predicted"/>
<accession>A0A426ZYI5</accession>
<organism evidence="1 2">
    <name type="scientific">Ensete ventricosum</name>
    <name type="common">Abyssinian banana</name>
    <name type="synonym">Musa ensete</name>
    <dbReference type="NCBI Taxonomy" id="4639"/>
    <lineage>
        <taxon>Eukaryota</taxon>
        <taxon>Viridiplantae</taxon>
        <taxon>Streptophyta</taxon>
        <taxon>Embryophyta</taxon>
        <taxon>Tracheophyta</taxon>
        <taxon>Spermatophyta</taxon>
        <taxon>Magnoliopsida</taxon>
        <taxon>Liliopsida</taxon>
        <taxon>Zingiberales</taxon>
        <taxon>Musaceae</taxon>
        <taxon>Ensete</taxon>
    </lineage>
</organism>
<comment type="caution">
    <text evidence="1">The sequence shown here is derived from an EMBL/GenBank/DDBJ whole genome shotgun (WGS) entry which is preliminary data.</text>
</comment>